<accession>A0A9D7ECK4</accession>
<evidence type="ECO:0000313" key="1">
    <source>
        <dbReference type="EMBL" id="MBK6975122.1"/>
    </source>
</evidence>
<dbReference type="AlphaFoldDB" id="A0A9D7ECK4"/>
<dbReference type="InterPro" id="IPR018841">
    <property type="entry name" value="DUF2442"/>
</dbReference>
<name>A0A9D7ECK4_9PROT</name>
<dbReference type="EMBL" id="JADJEV010000005">
    <property type="protein sequence ID" value="MBK6975122.1"/>
    <property type="molecule type" value="Genomic_DNA"/>
</dbReference>
<evidence type="ECO:0000313" key="2">
    <source>
        <dbReference type="Proteomes" id="UP000807785"/>
    </source>
</evidence>
<reference evidence="1" key="1">
    <citation type="submission" date="2020-10" db="EMBL/GenBank/DDBJ databases">
        <title>Connecting structure to function with the recovery of over 1000 high-quality activated sludge metagenome-assembled genomes encoding full-length rRNA genes using long-read sequencing.</title>
        <authorList>
            <person name="Singleton C.M."/>
            <person name="Petriglieri F."/>
            <person name="Kristensen J.M."/>
            <person name="Kirkegaard R.H."/>
            <person name="Michaelsen T.Y."/>
            <person name="Andersen M.H."/>
            <person name="Karst S.M."/>
            <person name="Dueholm M.S."/>
            <person name="Nielsen P.H."/>
            <person name="Albertsen M."/>
        </authorList>
    </citation>
    <scope>NUCLEOTIDE SEQUENCE</scope>
    <source>
        <strain evidence="1">Bjer_18-Q3-R1-45_BAT3C.347</strain>
    </source>
</reference>
<gene>
    <name evidence="1" type="ORF">IPH26_20025</name>
</gene>
<protein>
    <submittedName>
        <fullName evidence="1">DUF2442 domain-containing protein</fullName>
    </submittedName>
</protein>
<dbReference type="Proteomes" id="UP000807785">
    <property type="component" value="Unassembled WGS sequence"/>
</dbReference>
<proteinExistence type="predicted"/>
<sequence length="91" mass="10394">MLSGTLGTNTLEVEVTNVSKHGLWLLLGDEELFMPFAEFPWFRDAPIGKVLNVERPKAHHLYWPDLDVDLAVESIRHPERFPLIAKPSRST</sequence>
<organism evidence="1 2">
    <name type="scientific">Candidatus Methylophosphatis roskildensis</name>
    <dbReference type="NCBI Taxonomy" id="2899263"/>
    <lineage>
        <taxon>Bacteria</taxon>
        <taxon>Pseudomonadati</taxon>
        <taxon>Pseudomonadota</taxon>
        <taxon>Betaproteobacteria</taxon>
        <taxon>Nitrosomonadales</taxon>
        <taxon>Sterolibacteriaceae</taxon>
        <taxon>Candidatus Methylophosphatis</taxon>
    </lineage>
</organism>
<dbReference type="Pfam" id="PF10387">
    <property type="entry name" value="DUF2442"/>
    <property type="match status" value="1"/>
</dbReference>
<comment type="caution">
    <text evidence="1">The sequence shown here is derived from an EMBL/GenBank/DDBJ whole genome shotgun (WGS) entry which is preliminary data.</text>
</comment>